<keyword evidence="3" id="KW-1185">Reference proteome</keyword>
<sequence length="133" mass="14905">MTNTGLNESKGGRTTFATERRLHPSPTIDDDVRRRQIRSRSHTSCADLSQSHPLPTSSLTAHSRIISLSFHSGGQLQAGGDLLLLRASDLHLSLTHKRPEFKKAIPCRTLVYWRSITSYVLNEALEPQRCTEL</sequence>
<dbReference type="AlphaFoldDB" id="A0AA35YGT8"/>
<dbReference type="Proteomes" id="UP001177003">
    <property type="component" value="Chromosome 2"/>
</dbReference>
<name>A0AA35YGT8_LACSI</name>
<evidence type="ECO:0000313" key="3">
    <source>
        <dbReference type="Proteomes" id="UP001177003"/>
    </source>
</evidence>
<feature type="region of interest" description="Disordered" evidence="1">
    <location>
        <begin position="1"/>
        <end position="56"/>
    </location>
</feature>
<evidence type="ECO:0000256" key="1">
    <source>
        <dbReference type="SAM" id="MobiDB-lite"/>
    </source>
</evidence>
<evidence type="ECO:0000313" key="2">
    <source>
        <dbReference type="EMBL" id="CAI9273676.1"/>
    </source>
</evidence>
<dbReference type="EMBL" id="OX465078">
    <property type="protein sequence ID" value="CAI9273676.1"/>
    <property type="molecule type" value="Genomic_DNA"/>
</dbReference>
<reference evidence="2" key="1">
    <citation type="submission" date="2023-04" db="EMBL/GenBank/DDBJ databases">
        <authorList>
            <person name="Vijverberg K."/>
            <person name="Xiong W."/>
            <person name="Schranz E."/>
        </authorList>
    </citation>
    <scope>NUCLEOTIDE SEQUENCE</scope>
</reference>
<protein>
    <submittedName>
        <fullName evidence="2">Uncharacterized protein</fullName>
    </submittedName>
</protein>
<organism evidence="2 3">
    <name type="scientific">Lactuca saligna</name>
    <name type="common">Willowleaf lettuce</name>
    <dbReference type="NCBI Taxonomy" id="75948"/>
    <lineage>
        <taxon>Eukaryota</taxon>
        <taxon>Viridiplantae</taxon>
        <taxon>Streptophyta</taxon>
        <taxon>Embryophyta</taxon>
        <taxon>Tracheophyta</taxon>
        <taxon>Spermatophyta</taxon>
        <taxon>Magnoliopsida</taxon>
        <taxon>eudicotyledons</taxon>
        <taxon>Gunneridae</taxon>
        <taxon>Pentapetalae</taxon>
        <taxon>asterids</taxon>
        <taxon>campanulids</taxon>
        <taxon>Asterales</taxon>
        <taxon>Asteraceae</taxon>
        <taxon>Cichorioideae</taxon>
        <taxon>Cichorieae</taxon>
        <taxon>Lactucinae</taxon>
        <taxon>Lactuca</taxon>
    </lineage>
</organism>
<accession>A0AA35YGT8</accession>
<gene>
    <name evidence="2" type="ORF">LSALG_LOCUS13807</name>
</gene>
<proteinExistence type="predicted"/>
<feature type="compositionally biased region" description="Polar residues" evidence="1">
    <location>
        <begin position="42"/>
        <end position="56"/>
    </location>
</feature>